<dbReference type="Proteomes" id="UP000007471">
    <property type="component" value="Chromosome"/>
</dbReference>
<feature type="domain" description="Lysozyme inhibitor LprI-like N-terminal" evidence="2">
    <location>
        <begin position="24"/>
        <end position="101"/>
    </location>
</feature>
<dbReference type="InterPro" id="IPR009739">
    <property type="entry name" value="LprI-like_N"/>
</dbReference>
<dbReference type="AlphaFoldDB" id="E8TES9"/>
<organism evidence="3 4">
    <name type="scientific">Mesorhizobium ciceri biovar biserrulae (strain HAMBI 2942 / LMG 23838 / WSM1271)</name>
    <dbReference type="NCBI Taxonomy" id="765698"/>
    <lineage>
        <taxon>Bacteria</taxon>
        <taxon>Pseudomonadati</taxon>
        <taxon>Pseudomonadota</taxon>
        <taxon>Alphaproteobacteria</taxon>
        <taxon>Hyphomicrobiales</taxon>
        <taxon>Phyllobacteriaceae</taxon>
        <taxon>Mesorhizobium</taxon>
    </lineage>
</organism>
<dbReference type="EMBL" id="CP002447">
    <property type="protein sequence ID" value="ADV11020.1"/>
    <property type="molecule type" value="Genomic_DNA"/>
</dbReference>
<dbReference type="OrthoDB" id="7340239at2"/>
<proteinExistence type="predicted"/>
<evidence type="ECO:0000256" key="1">
    <source>
        <dbReference type="SAM" id="SignalP"/>
    </source>
</evidence>
<dbReference type="PATRIC" id="fig|765698.3.peg.2319"/>
<feature type="signal peptide" evidence="1">
    <location>
        <begin position="1"/>
        <end position="20"/>
    </location>
</feature>
<dbReference type="HOGENOM" id="CLU_128596_4_2_5"/>
<reference evidence="4" key="1">
    <citation type="submission" date="2011-01" db="EMBL/GenBank/DDBJ databases">
        <title>Complete sequence of chromosome of Mesorhizobium ciceri bv. biserrulae WSM1271.</title>
        <authorList>
            <person name="Lucas S."/>
            <person name="Copeland A."/>
            <person name="Lapidus A."/>
            <person name="Cheng J.-F."/>
            <person name="Goodwin L."/>
            <person name="Pitluck S."/>
            <person name="Teshima H."/>
            <person name="Detter J.C."/>
            <person name="Han C."/>
            <person name="Tapia R."/>
            <person name="Land M."/>
            <person name="Hauser L."/>
            <person name="Kyrpides N."/>
            <person name="Ivanova N."/>
            <person name="Nandasena K."/>
            <person name="Reeve W.G."/>
            <person name="Howieson J.G."/>
            <person name="O'Hara G."/>
            <person name="Tiwari R.P."/>
            <person name="Woyke T."/>
        </authorList>
    </citation>
    <scope>NUCLEOTIDE SEQUENCE [LARGE SCALE GENOMIC DNA]</scope>
    <source>
        <strain evidence="4">HAMBI 2942 / LMG 23838 / WSM1271</strain>
    </source>
</reference>
<protein>
    <recommendedName>
        <fullName evidence="2">Lysozyme inhibitor LprI-like N-terminal domain-containing protein</fullName>
    </recommendedName>
</protein>
<name>E8TES9_MESCW</name>
<sequence length="119" mass="12794" precursor="true">MRFLLAAVAMLSFAATAALADPASDFKRADQALNQTFKQIQKRLTDDSDGKARFVKAQRAWIAFRNAECTFQSSGDDGGSAAPMVAAACQADLTKARTKQLKAYLNCQEGDLSCPVPSE</sequence>
<dbReference type="KEGG" id="mci:Mesci_1866"/>
<keyword evidence="1" id="KW-0732">Signal</keyword>
<gene>
    <name evidence="3" type="ordered locus">Mesci_1866</name>
</gene>
<evidence type="ECO:0000313" key="4">
    <source>
        <dbReference type="Proteomes" id="UP000007471"/>
    </source>
</evidence>
<dbReference type="Pfam" id="PF07007">
    <property type="entry name" value="LprI"/>
    <property type="match status" value="1"/>
</dbReference>
<dbReference type="eggNOG" id="COG3755">
    <property type="taxonomic scope" value="Bacteria"/>
</dbReference>
<evidence type="ECO:0000259" key="2">
    <source>
        <dbReference type="Pfam" id="PF07007"/>
    </source>
</evidence>
<dbReference type="Gene3D" id="1.20.1270.180">
    <property type="match status" value="1"/>
</dbReference>
<dbReference type="STRING" id="765698.Mesci_1866"/>
<feature type="chain" id="PRO_5003231598" description="Lysozyme inhibitor LprI-like N-terminal domain-containing protein" evidence="1">
    <location>
        <begin position="21"/>
        <end position="119"/>
    </location>
</feature>
<accession>E8TES9</accession>
<evidence type="ECO:0000313" key="3">
    <source>
        <dbReference type="EMBL" id="ADV11020.1"/>
    </source>
</evidence>